<feature type="compositionally biased region" description="Polar residues" evidence="1">
    <location>
        <begin position="181"/>
        <end position="199"/>
    </location>
</feature>
<feature type="compositionally biased region" description="Polar residues" evidence="1">
    <location>
        <begin position="359"/>
        <end position="368"/>
    </location>
</feature>
<feature type="region of interest" description="Disordered" evidence="1">
    <location>
        <begin position="176"/>
        <end position="220"/>
    </location>
</feature>
<evidence type="ECO:0000256" key="1">
    <source>
        <dbReference type="SAM" id="MobiDB-lite"/>
    </source>
</evidence>
<feature type="transmembrane region" description="Helical" evidence="2">
    <location>
        <begin position="12"/>
        <end position="33"/>
    </location>
</feature>
<feature type="transmembrane region" description="Helical" evidence="2">
    <location>
        <begin position="91"/>
        <end position="116"/>
    </location>
</feature>
<reference evidence="3" key="1">
    <citation type="submission" date="2018-11" db="EMBL/GenBank/DDBJ databases">
        <authorList>
            <person name="Alioto T."/>
            <person name="Alioto T."/>
        </authorList>
    </citation>
    <scope>NUCLEOTIDE SEQUENCE</scope>
</reference>
<gene>
    <name evidence="3" type="ORF">MGAL_10B000830</name>
</gene>
<feature type="compositionally biased region" description="Low complexity" evidence="1">
    <location>
        <begin position="203"/>
        <end position="220"/>
    </location>
</feature>
<organism evidence="3 4">
    <name type="scientific">Mytilus galloprovincialis</name>
    <name type="common">Mediterranean mussel</name>
    <dbReference type="NCBI Taxonomy" id="29158"/>
    <lineage>
        <taxon>Eukaryota</taxon>
        <taxon>Metazoa</taxon>
        <taxon>Spiralia</taxon>
        <taxon>Lophotrochozoa</taxon>
        <taxon>Mollusca</taxon>
        <taxon>Bivalvia</taxon>
        <taxon>Autobranchia</taxon>
        <taxon>Pteriomorphia</taxon>
        <taxon>Mytilida</taxon>
        <taxon>Mytiloidea</taxon>
        <taxon>Mytilidae</taxon>
        <taxon>Mytilinae</taxon>
        <taxon>Mytilus</taxon>
    </lineage>
</organism>
<dbReference type="EMBL" id="UYJE01008540">
    <property type="protein sequence ID" value="VDI64686.1"/>
    <property type="molecule type" value="Genomic_DNA"/>
</dbReference>
<dbReference type="Proteomes" id="UP000596742">
    <property type="component" value="Unassembled WGS sequence"/>
</dbReference>
<feature type="transmembrane region" description="Helical" evidence="2">
    <location>
        <begin position="150"/>
        <end position="169"/>
    </location>
</feature>
<proteinExistence type="predicted"/>
<feature type="compositionally biased region" description="Low complexity" evidence="1">
    <location>
        <begin position="247"/>
        <end position="257"/>
    </location>
</feature>
<keyword evidence="2" id="KW-0812">Transmembrane</keyword>
<comment type="caution">
    <text evidence="3">The sequence shown here is derived from an EMBL/GenBank/DDBJ whole genome shotgun (WGS) entry which is preliminary data.</text>
</comment>
<evidence type="ECO:0000256" key="2">
    <source>
        <dbReference type="SAM" id="Phobius"/>
    </source>
</evidence>
<keyword evidence="2" id="KW-1133">Transmembrane helix</keyword>
<dbReference type="AlphaFoldDB" id="A0A8B6GJJ9"/>
<sequence length="394" mass="44152">MTETERQKQINKMYLSGIIFLGCMCVCLAYGILTAKEIGNYDEQEFDEDIFQSPWNRIYIGAFIIAGVSLLHVLVICCIADHEKKNRRKEVGDCVGLSVLLLWVGVIASGTAAAFVGNFAVKTRVFNTCNGTALEEDSTKPCFEHLKTHTVVLIVILILFFITILCGCAQRDEKHDKLRNRPSTQTSKVTQQQHTTQPARSIPAPTATLRQQQTQQPAQTSSFNFIQSFKSSNEENKHNTQKKNQVSTISSPSSIINSHRDKITDSSINSHRDKITDSSSMEGDYTSEEVSDDTISDLSIPINHIEHHNDSETNQNIWLSHNYYMPPPPSSANIDVGQNDPYSREATLESPLPHASVFRMSNHSQQTRPPLPRFKSVSTIPPDQPPPAYEDLFK</sequence>
<name>A0A8B6GJJ9_MYTGA</name>
<feature type="region of interest" description="Disordered" evidence="1">
    <location>
        <begin position="357"/>
        <end position="394"/>
    </location>
</feature>
<evidence type="ECO:0000313" key="4">
    <source>
        <dbReference type="Proteomes" id="UP000596742"/>
    </source>
</evidence>
<feature type="region of interest" description="Disordered" evidence="1">
    <location>
        <begin position="233"/>
        <end position="257"/>
    </location>
</feature>
<keyword evidence="4" id="KW-1185">Reference proteome</keyword>
<dbReference type="OrthoDB" id="6104825at2759"/>
<dbReference type="PROSITE" id="PS51257">
    <property type="entry name" value="PROKAR_LIPOPROTEIN"/>
    <property type="match status" value="1"/>
</dbReference>
<accession>A0A8B6GJJ9</accession>
<keyword evidence="2" id="KW-0472">Membrane</keyword>
<feature type="transmembrane region" description="Helical" evidence="2">
    <location>
        <begin position="58"/>
        <end position="79"/>
    </location>
</feature>
<evidence type="ECO:0000313" key="3">
    <source>
        <dbReference type="EMBL" id="VDI64686.1"/>
    </source>
</evidence>
<protein>
    <submittedName>
        <fullName evidence="3">Uncharacterized protein</fullName>
    </submittedName>
</protein>